<dbReference type="SUPFAM" id="SSF88697">
    <property type="entry name" value="PUA domain-like"/>
    <property type="match status" value="1"/>
</dbReference>
<organism evidence="1 2">
    <name type="scientific">Kribbella shirazensis</name>
    <dbReference type="NCBI Taxonomy" id="1105143"/>
    <lineage>
        <taxon>Bacteria</taxon>
        <taxon>Bacillati</taxon>
        <taxon>Actinomycetota</taxon>
        <taxon>Actinomycetes</taxon>
        <taxon>Propionibacteriales</taxon>
        <taxon>Kribbellaceae</taxon>
        <taxon>Kribbella</taxon>
    </lineage>
</organism>
<accession>A0A7X5ZXX9</accession>
<evidence type="ECO:0008006" key="3">
    <source>
        <dbReference type="Google" id="ProtNLM"/>
    </source>
</evidence>
<dbReference type="AlphaFoldDB" id="A0A7X5ZXX9"/>
<dbReference type="RefSeq" id="WP_202890936.1">
    <property type="nucleotide sequence ID" value="NZ_JAASRO010000001.1"/>
</dbReference>
<evidence type="ECO:0000313" key="2">
    <source>
        <dbReference type="Proteomes" id="UP000555407"/>
    </source>
</evidence>
<dbReference type="Proteomes" id="UP000555407">
    <property type="component" value="Unassembled WGS sequence"/>
</dbReference>
<dbReference type="InterPro" id="IPR015947">
    <property type="entry name" value="PUA-like_sf"/>
</dbReference>
<dbReference type="CDD" id="cd21132">
    <property type="entry name" value="EVE-like"/>
    <property type="match status" value="1"/>
</dbReference>
<protein>
    <recommendedName>
        <fullName evidence="3">EVE domain-containing protein</fullName>
    </recommendedName>
</protein>
<name>A0A7X5ZXX9_9ACTN</name>
<comment type="caution">
    <text evidence="1">The sequence shown here is derived from an EMBL/GenBank/DDBJ whole genome shotgun (WGS) entry which is preliminary data.</text>
</comment>
<keyword evidence="2" id="KW-1185">Reference proteome</keyword>
<evidence type="ECO:0000313" key="1">
    <source>
        <dbReference type="EMBL" id="NIK54377.1"/>
    </source>
</evidence>
<sequence>MTQMQRAWLGVVSADHTRQAIEGGFIQLNHGKRYGVARLHQGDGFAIYSPTEQYREKRPLRAFTALGVIADATPYQAEPMSMGARGVVQPWRRRVEFARVERAALAQVASELALTQQPNWGYQLHRGLVALPVEDFETLWSVMVD</sequence>
<dbReference type="Gene3D" id="3.10.590.10">
    <property type="entry name" value="ph1033 like domains"/>
    <property type="match status" value="1"/>
</dbReference>
<dbReference type="EMBL" id="JAASRO010000001">
    <property type="protein sequence ID" value="NIK54377.1"/>
    <property type="molecule type" value="Genomic_DNA"/>
</dbReference>
<reference evidence="1 2" key="1">
    <citation type="submission" date="2020-03" db="EMBL/GenBank/DDBJ databases">
        <title>Sequencing the genomes of 1000 actinobacteria strains.</title>
        <authorList>
            <person name="Klenk H.-P."/>
        </authorList>
    </citation>
    <scope>NUCLEOTIDE SEQUENCE [LARGE SCALE GENOMIC DNA]</scope>
    <source>
        <strain evidence="1 2">DSM 45490</strain>
    </source>
</reference>
<proteinExistence type="predicted"/>
<gene>
    <name evidence="1" type="ORF">BJY22_000094</name>
</gene>